<name>A0AAW1M0X2_POPJA</name>
<dbReference type="EMBL" id="JASPKY010000074">
    <property type="protein sequence ID" value="KAK9739484.1"/>
    <property type="molecule type" value="Genomic_DNA"/>
</dbReference>
<reference evidence="1 2" key="1">
    <citation type="journal article" date="2024" name="BMC Genomics">
        <title>De novo assembly and annotation of Popillia japonica's genome with initial clues to its potential as an invasive pest.</title>
        <authorList>
            <person name="Cucini C."/>
            <person name="Boschi S."/>
            <person name="Funari R."/>
            <person name="Cardaioli E."/>
            <person name="Iannotti N."/>
            <person name="Marturano G."/>
            <person name="Paoli F."/>
            <person name="Bruttini M."/>
            <person name="Carapelli A."/>
            <person name="Frati F."/>
            <person name="Nardi F."/>
        </authorList>
    </citation>
    <scope>NUCLEOTIDE SEQUENCE [LARGE SCALE GENOMIC DNA]</scope>
    <source>
        <strain evidence="1">DMR45628</strain>
    </source>
</reference>
<accession>A0AAW1M0X2</accession>
<keyword evidence="2" id="KW-1185">Reference proteome</keyword>
<gene>
    <name evidence="1" type="ORF">QE152_g8943</name>
</gene>
<evidence type="ECO:0000313" key="1">
    <source>
        <dbReference type="EMBL" id="KAK9739484.1"/>
    </source>
</evidence>
<organism evidence="1 2">
    <name type="scientific">Popillia japonica</name>
    <name type="common">Japanese beetle</name>
    <dbReference type="NCBI Taxonomy" id="7064"/>
    <lineage>
        <taxon>Eukaryota</taxon>
        <taxon>Metazoa</taxon>
        <taxon>Ecdysozoa</taxon>
        <taxon>Arthropoda</taxon>
        <taxon>Hexapoda</taxon>
        <taxon>Insecta</taxon>
        <taxon>Pterygota</taxon>
        <taxon>Neoptera</taxon>
        <taxon>Endopterygota</taxon>
        <taxon>Coleoptera</taxon>
        <taxon>Polyphaga</taxon>
        <taxon>Scarabaeiformia</taxon>
        <taxon>Scarabaeidae</taxon>
        <taxon>Rutelinae</taxon>
        <taxon>Popillia</taxon>
    </lineage>
</organism>
<sequence>MPGKSQNRAFKLSLQIVYCSQKNIFHFYGEVGASRSYTVARRIFFIFTERWAQVKYSDRIATERSEVNDMKKNVGEGGNRIELMLNRAMFKSEAKCLIAFGGNGRTYIPSG</sequence>
<dbReference type="AlphaFoldDB" id="A0AAW1M0X2"/>
<dbReference type="Proteomes" id="UP001458880">
    <property type="component" value="Unassembled WGS sequence"/>
</dbReference>
<evidence type="ECO:0000313" key="2">
    <source>
        <dbReference type="Proteomes" id="UP001458880"/>
    </source>
</evidence>
<proteinExistence type="predicted"/>
<protein>
    <submittedName>
        <fullName evidence="1">Uncharacterized protein</fullName>
    </submittedName>
</protein>
<comment type="caution">
    <text evidence="1">The sequence shown here is derived from an EMBL/GenBank/DDBJ whole genome shotgun (WGS) entry which is preliminary data.</text>
</comment>